<dbReference type="RefSeq" id="WP_394848847.1">
    <property type="nucleotide sequence ID" value="NZ_CP089982.1"/>
</dbReference>
<gene>
    <name evidence="3" type="ORF">LZC95_15505</name>
</gene>
<feature type="transmembrane region" description="Helical" evidence="2">
    <location>
        <begin position="12"/>
        <end position="33"/>
    </location>
</feature>
<keyword evidence="2" id="KW-0812">Transmembrane</keyword>
<evidence type="ECO:0000313" key="3">
    <source>
        <dbReference type="EMBL" id="WXA98235.1"/>
    </source>
</evidence>
<feature type="transmembrane region" description="Helical" evidence="2">
    <location>
        <begin position="178"/>
        <end position="203"/>
    </location>
</feature>
<proteinExistence type="predicted"/>
<feature type="region of interest" description="Disordered" evidence="1">
    <location>
        <begin position="534"/>
        <end position="563"/>
    </location>
</feature>
<reference evidence="3 4" key="1">
    <citation type="submission" date="2021-12" db="EMBL/GenBank/DDBJ databases">
        <title>Discovery of the Pendulisporaceae a myxobacterial family with distinct sporulation behavior and unique specialized metabolism.</title>
        <authorList>
            <person name="Garcia R."/>
            <person name="Popoff A."/>
            <person name="Bader C.D."/>
            <person name="Loehr J."/>
            <person name="Walesch S."/>
            <person name="Walt C."/>
            <person name="Boldt J."/>
            <person name="Bunk B."/>
            <person name="Haeckl F.J.F.P.J."/>
            <person name="Gunesch A.P."/>
            <person name="Birkelbach J."/>
            <person name="Nuebel U."/>
            <person name="Pietschmann T."/>
            <person name="Bach T."/>
            <person name="Mueller R."/>
        </authorList>
    </citation>
    <scope>NUCLEOTIDE SEQUENCE [LARGE SCALE GENOMIC DNA]</scope>
    <source>
        <strain evidence="3 4">MSr12523</strain>
    </source>
</reference>
<feature type="transmembrane region" description="Helical" evidence="2">
    <location>
        <begin position="123"/>
        <end position="143"/>
    </location>
</feature>
<keyword evidence="4" id="KW-1185">Reference proteome</keyword>
<accession>A0ABZ2KHT7</accession>
<dbReference type="Proteomes" id="UP001379533">
    <property type="component" value="Chromosome"/>
</dbReference>
<dbReference type="EMBL" id="CP089982">
    <property type="protein sequence ID" value="WXA98235.1"/>
    <property type="molecule type" value="Genomic_DNA"/>
</dbReference>
<evidence type="ECO:0000313" key="4">
    <source>
        <dbReference type="Proteomes" id="UP001379533"/>
    </source>
</evidence>
<keyword evidence="2" id="KW-0472">Membrane</keyword>
<keyword evidence="2" id="KW-1133">Transmembrane helix</keyword>
<protein>
    <recommendedName>
        <fullName evidence="5">Glycosyltransferase RgtA/B/C/D-like domain-containing protein</fullName>
    </recommendedName>
</protein>
<evidence type="ECO:0000256" key="2">
    <source>
        <dbReference type="SAM" id="Phobius"/>
    </source>
</evidence>
<feature type="transmembrane region" description="Helical" evidence="2">
    <location>
        <begin position="252"/>
        <end position="278"/>
    </location>
</feature>
<name>A0ABZ2KHT7_9BACT</name>
<feature type="transmembrane region" description="Helical" evidence="2">
    <location>
        <begin position="86"/>
        <end position="111"/>
    </location>
</feature>
<feature type="transmembrane region" description="Helical" evidence="2">
    <location>
        <begin position="209"/>
        <end position="240"/>
    </location>
</feature>
<evidence type="ECO:0000256" key="1">
    <source>
        <dbReference type="SAM" id="MobiDB-lite"/>
    </source>
</evidence>
<organism evidence="3 4">
    <name type="scientific">Pendulispora brunnea</name>
    <dbReference type="NCBI Taxonomy" id="2905690"/>
    <lineage>
        <taxon>Bacteria</taxon>
        <taxon>Pseudomonadati</taxon>
        <taxon>Myxococcota</taxon>
        <taxon>Myxococcia</taxon>
        <taxon>Myxococcales</taxon>
        <taxon>Sorangiineae</taxon>
        <taxon>Pendulisporaceae</taxon>
        <taxon>Pendulispora</taxon>
    </lineage>
</organism>
<evidence type="ECO:0008006" key="5">
    <source>
        <dbReference type="Google" id="ProtNLM"/>
    </source>
</evidence>
<feature type="transmembrane region" description="Helical" evidence="2">
    <location>
        <begin position="298"/>
        <end position="318"/>
    </location>
</feature>
<feature type="transmembrane region" description="Helical" evidence="2">
    <location>
        <begin position="149"/>
        <end position="166"/>
    </location>
</feature>
<sequence>MSNANTPQWVRVSRALALLVGVVHLILLLWVIAERRRYGIELEWMSGGVSDHIERILMGKPLYVAPSAEFIPYIYPPLHLWLSAKLAAFTSIASASVLVSILATCATGAFVHRASRKLGAGSYWALIAVALFVGAYSITGYWYDLDRSDSLAVAMLTGALVVALGSETSMRMAATGALLAAAFFAKQPALVFFVIVVCVLALVRRIRAAIAISVGWLVVWCPVVAILTLSTDGWFWFYCLKMPAAHGISAKLITLFFVIDATDAFAISAAVVAVLVRFGQSIFETWRKKTALPDKDDALSFAFVLAAFVASATSRLHVGGHRNVLMFFTTFGSIAFAVTGSRLTAREDSSPLVRGLLAGAALLQLGHFLYDPGEASPSSRNASDAASVEARIRELEKKGDVIMPGRGHVTARRHFHLMALVDVLRAGLPIPDDLAKALRERQYVAYVIDDFDELTLELWLGHRSDELYDLVTSNYFVAQRLDDRASFPVIGWKARPSWILRPRRVPLTGLPIAALERRQRIEIGLAEMRMRTVQAGAGKADDGDDIEDLASKIDSERGGVTSE</sequence>